<name>A0ABQ9TGL4_SAGOE</name>
<dbReference type="Proteomes" id="UP001266305">
    <property type="component" value="Unassembled WGS sequence"/>
</dbReference>
<accession>A0ABQ9TGL4</accession>
<sequence>MEHSFFLDGNGLLERDGSYVAKVLRTVGGELAYDLDVDDAPGSKQQVIPKDNEISTSHNLGNAHYPLKLLTSMAISVVCFFFLVH</sequence>
<keyword evidence="1" id="KW-1133">Transmembrane helix</keyword>
<evidence type="ECO:0000313" key="2">
    <source>
        <dbReference type="EMBL" id="KAK2083866.1"/>
    </source>
</evidence>
<keyword evidence="3" id="KW-1185">Reference proteome</keyword>
<comment type="caution">
    <text evidence="2">The sequence shown here is derived from an EMBL/GenBank/DDBJ whole genome shotgun (WGS) entry which is preliminary data.</text>
</comment>
<keyword evidence="1" id="KW-0472">Membrane</keyword>
<reference evidence="2 3" key="1">
    <citation type="submission" date="2023-05" db="EMBL/GenBank/DDBJ databases">
        <title>B98-5 Cell Line De Novo Hybrid Assembly: An Optical Mapping Approach.</title>
        <authorList>
            <person name="Kananen K."/>
            <person name="Auerbach J.A."/>
            <person name="Kautto E."/>
            <person name="Blachly J.S."/>
        </authorList>
    </citation>
    <scope>NUCLEOTIDE SEQUENCE [LARGE SCALE GENOMIC DNA]</scope>
    <source>
        <strain evidence="2">B95-8</strain>
        <tissue evidence="2">Cell line</tissue>
    </source>
</reference>
<dbReference type="EMBL" id="JASSZA010000023">
    <property type="protein sequence ID" value="KAK2083866.1"/>
    <property type="molecule type" value="Genomic_DNA"/>
</dbReference>
<keyword evidence="1" id="KW-0812">Transmembrane</keyword>
<evidence type="ECO:0000313" key="3">
    <source>
        <dbReference type="Proteomes" id="UP001266305"/>
    </source>
</evidence>
<proteinExistence type="predicted"/>
<organism evidence="2 3">
    <name type="scientific">Saguinus oedipus</name>
    <name type="common">Cotton-top tamarin</name>
    <name type="synonym">Oedipomidas oedipus</name>
    <dbReference type="NCBI Taxonomy" id="9490"/>
    <lineage>
        <taxon>Eukaryota</taxon>
        <taxon>Metazoa</taxon>
        <taxon>Chordata</taxon>
        <taxon>Craniata</taxon>
        <taxon>Vertebrata</taxon>
        <taxon>Euteleostomi</taxon>
        <taxon>Mammalia</taxon>
        <taxon>Eutheria</taxon>
        <taxon>Euarchontoglires</taxon>
        <taxon>Primates</taxon>
        <taxon>Haplorrhini</taxon>
        <taxon>Platyrrhini</taxon>
        <taxon>Cebidae</taxon>
        <taxon>Callitrichinae</taxon>
        <taxon>Saguinus</taxon>
    </lineage>
</organism>
<feature type="transmembrane region" description="Helical" evidence="1">
    <location>
        <begin position="65"/>
        <end position="84"/>
    </location>
</feature>
<protein>
    <submittedName>
        <fullName evidence="2">Glypican-3</fullName>
    </submittedName>
</protein>
<evidence type="ECO:0000256" key="1">
    <source>
        <dbReference type="SAM" id="Phobius"/>
    </source>
</evidence>
<gene>
    <name evidence="2" type="primary">GPC3_1</name>
    <name evidence="2" type="ORF">P7K49_039102</name>
</gene>